<dbReference type="AlphaFoldDB" id="A0A5R9G552"/>
<feature type="transmembrane region" description="Helical" evidence="1">
    <location>
        <begin position="21"/>
        <end position="42"/>
    </location>
</feature>
<reference evidence="2 3" key="1">
    <citation type="submission" date="2019-05" db="EMBL/GenBank/DDBJ databases">
        <authorList>
            <person name="Narsing Rao M.P."/>
            <person name="Li W.J."/>
        </authorList>
    </citation>
    <scope>NUCLEOTIDE SEQUENCE [LARGE SCALE GENOMIC DNA]</scope>
    <source>
        <strain evidence="2 3">SYSU_K30003</strain>
    </source>
</reference>
<protein>
    <submittedName>
        <fullName evidence="2">Pilus assembly protein TadB</fullName>
    </submittedName>
</protein>
<keyword evidence="3" id="KW-1185">Reference proteome</keyword>
<keyword evidence="1" id="KW-1133">Transmembrane helix</keyword>
<name>A0A5R9G552_9BACL</name>
<dbReference type="PANTHER" id="PTHR35007:SF1">
    <property type="entry name" value="PILUS ASSEMBLY PROTEIN"/>
    <property type="match status" value="1"/>
</dbReference>
<evidence type="ECO:0000256" key="1">
    <source>
        <dbReference type="SAM" id="Phobius"/>
    </source>
</evidence>
<dbReference type="RefSeq" id="WP_138196323.1">
    <property type="nucleotide sequence ID" value="NZ_VCIW01000016.1"/>
</dbReference>
<dbReference type="Proteomes" id="UP000309676">
    <property type="component" value="Unassembled WGS sequence"/>
</dbReference>
<sequence length="255" mass="28593">MYRAIRKQWEEIPMVYRPGRVRVAMACIGYSGVYAFIGWLFFEHVAGAAALAVVGLRAAAGRSGAFAERRKREAASQFEQMLFSMTSSLQAGKSVENAFRTAEDDLKRMYEGSRTILLDQLERLNRKVENGTPTERAVQEFQRALSIGEIDDWADMFCTCKRTGGDLVRVMRQTSRSVVEKMTMERELSVLIAGKRFEAKALSVVPFLIVAMFRYGSPEYMEALYRGQGRLVMIAALALLGVGKFAADRLTRIGS</sequence>
<dbReference type="OrthoDB" id="9796142at2"/>
<keyword evidence="1" id="KW-0472">Membrane</keyword>
<gene>
    <name evidence="2" type="ORF">FE782_21080</name>
</gene>
<evidence type="ECO:0000313" key="3">
    <source>
        <dbReference type="Proteomes" id="UP000309676"/>
    </source>
</evidence>
<dbReference type="PANTHER" id="PTHR35007">
    <property type="entry name" value="INTEGRAL MEMBRANE PROTEIN-RELATED"/>
    <property type="match status" value="1"/>
</dbReference>
<organism evidence="2 3">
    <name type="scientific">Paenibacillus antri</name>
    <dbReference type="NCBI Taxonomy" id="2582848"/>
    <lineage>
        <taxon>Bacteria</taxon>
        <taxon>Bacillati</taxon>
        <taxon>Bacillota</taxon>
        <taxon>Bacilli</taxon>
        <taxon>Bacillales</taxon>
        <taxon>Paenibacillaceae</taxon>
        <taxon>Paenibacillus</taxon>
    </lineage>
</organism>
<dbReference type="EMBL" id="VCIW01000016">
    <property type="protein sequence ID" value="TLS50169.1"/>
    <property type="molecule type" value="Genomic_DNA"/>
</dbReference>
<comment type="caution">
    <text evidence="2">The sequence shown here is derived from an EMBL/GenBank/DDBJ whole genome shotgun (WGS) entry which is preliminary data.</text>
</comment>
<evidence type="ECO:0000313" key="2">
    <source>
        <dbReference type="EMBL" id="TLS50169.1"/>
    </source>
</evidence>
<proteinExistence type="predicted"/>
<accession>A0A5R9G552</accession>
<keyword evidence="1" id="KW-0812">Transmembrane</keyword>